<sequence length="236" mass="26955">MATGVTLVAEYWGSTEETEFTLVEMSLSEQLLALARNVNDAIRDAMNAVNDFIEHNAEAVRQRSVKVRGFKNGAERVKDRIVDYLARLGFSLPLRDVYRQLVLQLDRIAQNSDAIAYRLSVVASERSVKLSNSFANKLRSMAQLVFNEYSTLLSSIRMLQENPRRSVDEAKKVMAIEEEIDQKYRELELDVITELKDDLLSLMLMREIIDLIEDTADTIKDAAENILFLALYKVSR</sequence>
<dbReference type="KEGG" id="pfm:Pyrfu_1606"/>
<proteinExistence type="inferred from homology"/>
<keyword evidence="3" id="KW-1185">Reference proteome</keyword>
<dbReference type="InterPro" id="IPR018445">
    <property type="entry name" value="Put_Phosphate_transp_reg"/>
</dbReference>
<dbReference type="AlphaFoldDB" id="G0EC93"/>
<gene>
    <name evidence="2" type="ordered locus">Pyrfu_1606</name>
</gene>
<dbReference type="Gene3D" id="1.20.58.220">
    <property type="entry name" value="Phosphate transport system protein phou homolog 2, domain 2"/>
    <property type="match status" value="1"/>
</dbReference>
<dbReference type="STRING" id="694429.Pyrfu_1606"/>
<comment type="similarity">
    <text evidence="1">Belongs to the UPF0111 family.</text>
</comment>
<dbReference type="InterPro" id="IPR002727">
    <property type="entry name" value="DUF47"/>
</dbReference>
<evidence type="ECO:0000256" key="1">
    <source>
        <dbReference type="ARBA" id="ARBA00008591"/>
    </source>
</evidence>
<reference evidence="2 3" key="1">
    <citation type="journal article" date="2011" name="Stand. Genomic Sci.">
        <title>Complete genome sequence of the hyperthermophilic chemolithoautotroph Pyrolobus fumarii type strain (1A).</title>
        <authorList>
            <person name="Anderson I."/>
            <person name="Goker M."/>
            <person name="Nolan M."/>
            <person name="Lucas S."/>
            <person name="Hammon N."/>
            <person name="Deshpande S."/>
            <person name="Cheng J.F."/>
            <person name="Tapia R."/>
            <person name="Han C."/>
            <person name="Goodwin L."/>
            <person name="Pitluck S."/>
            <person name="Huntemann M."/>
            <person name="Liolios K."/>
            <person name="Ivanova N."/>
            <person name="Pagani I."/>
            <person name="Mavromatis K."/>
            <person name="Ovchinikova G."/>
            <person name="Pati A."/>
            <person name="Chen A."/>
            <person name="Palaniappan K."/>
            <person name="Land M."/>
            <person name="Hauser L."/>
            <person name="Brambilla E.M."/>
            <person name="Huber H."/>
            <person name="Yasawong M."/>
            <person name="Rohde M."/>
            <person name="Spring S."/>
            <person name="Abt B."/>
            <person name="Sikorski J."/>
            <person name="Wirth R."/>
            <person name="Detter J.C."/>
            <person name="Woyke T."/>
            <person name="Bristow J."/>
            <person name="Eisen J.A."/>
            <person name="Markowitz V."/>
            <person name="Hugenholtz P."/>
            <person name="Kyrpides N.C."/>
            <person name="Klenk H.P."/>
            <person name="Lapidus A."/>
        </authorList>
    </citation>
    <scope>NUCLEOTIDE SEQUENCE [LARGE SCALE GENOMIC DNA]</scope>
    <source>
        <strain evidence="3">DSM 11204 / 1A</strain>
    </source>
</reference>
<dbReference type="InterPro" id="IPR038078">
    <property type="entry name" value="PhoU-like_sf"/>
</dbReference>
<evidence type="ECO:0000313" key="2">
    <source>
        <dbReference type="EMBL" id="AEM39463.1"/>
    </source>
</evidence>
<name>G0EC93_PYRF1</name>
<accession>G0EC93</accession>
<dbReference type="eggNOG" id="arCOG02640">
    <property type="taxonomic scope" value="Archaea"/>
</dbReference>
<dbReference type="PANTHER" id="PTHR36536:SF3">
    <property type="entry name" value="UPF0111 PROTEIN HI_1603"/>
    <property type="match status" value="1"/>
</dbReference>
<dbReference type="InParanoid" id="G0EC93"/>
<protein>
    <submittedName>
        <fullName evidence="2">Putative phosphate transport regulator</fullName>
    </submittedName>
</protein>
<dbReference type="Proteomes" id="UP000001037">
    <property type="component" value="Chromosome"/>
</dbReference>
<dbReference type="SUPFAM" id="SSF109755">
    <property type="entry name" value="PhoU-like"/>
    <property type="match status" value="1"/>
</dbReference>
<dbReference type="EMBL" id="CP002838">
    <property type="protein sequence ID" value="AEM39463.1"/>
    <property type="molecule type" value="Genomic_DNA"/>
</dbReference>
<organism evidence="2 3">
    <name type="scientific">Pyrolobus fumarii (strain DSM 11204 / 1A)</name>
    <dbReference type="NCBI Taxonomy" id="694429"/>
    <lineage>
        <taxon>Archaea</taxon>
        <taxon>Thermoproteota</taxon>
        <taxon>Thermoprotei</taxon>
        <taxon>Desulfurococcales</taxon>
        <taxon>Pyrodictiaceae</taxon>
        <taxon>Pyrolobus</taxon>
    </lineage>
</organism>
<dbReference type="Pfam" id="PF01865">
    <property type="entry name" value="PhoU_div"/>
    <property type="match status" value="1"/>
</dbReference>
<evidence type="ECO:0000313" key="3">
    <source>
        <dbReference type="Proteomes" id="UP000001037"/>
    </source>
</evidence>
<dbReference type="HOGENOM" id="CLU_1173404_0_0_2"/>
<dbReference type="PANTHER" id="PTHR36536">
    <property type="entry name" value="UPF0111 PROTEIN HI_1603"/>
    <property type="match status" value="1"/>
</dbReference>